<keyword evidence="2" id="KW-1185">Reference proteome</keyword>
<reference evidence="1 2" key="1">
    <citation type="submission" date="2023-10" db="EMBL/GenBank/DDBJ databases">
        <title>Characteristics and mechanism of a salt-tolerant marine origin heterotrophic nitrifying- aerobic denitrifying bacteria Marinobacter xestospongiae HN1.</title>
        <authorList>
            <person name="Qi R."/>
        </authorList>
    </citation>
    <scope>NUCLEOTIDE SEQUENCE [LARGE SCALE GENOMIC DNA]</scope>
    <source>
        <strain evidence="1 2">HN1</strain>
    </source>
</reference>
<name>A0ABU3VZZ0_9GAMM</name>
<evidence type="ECO:0000313" key="1">
    <source>
        <dbReference type="EMBL" id="MDV2079853.1"/>
    </source>
</evidence>
<dbReference type="RefSeq" id="WP_316974331.1">
    <property type="nucleotide sequence ID" value="NZ_JAWIIJ010000009.1"/>
</dbReference>
<dbReference type="EMBL" id="JAWIIJ010000009">
    <property type="protein sequence ID" value="MDV2079853.1"/>
    <property type="molecule type" value="Genomic_DNA"/>
</dbReference>
<proteinExistence type="predicted"/>
<comment type="caution">
    <text evidence="1">The sequence shown here is derived from an EMBL/GenBank/DDBJ whole genome shotgun (WGS) entry which is preliminary data.</text>
</comment>
<dbReference type="Proteomes" id="UP001269819">
    <property type="component" value="Unassembled WGS sequence"/>
</dbReference>
<organism evidence="1 2">
    <name type="scientific">Marinobacter xestospongiae</name>
    <dbReference type="NCBI Taxonomy" id="994319"/>
    <lineage>
        <taxon>Bacteria</taxon>
        <taxon>Pseudomonadati</taxon>
        <taxon>Pseudomonadota</taxon>
        <taxon>Gammaproteobacteria</taxon>
        <taxon>Pseudomonadales</taxon>
        <taxon>Marinobacteraceae</taxon>
        <taxon>Marinobacter</taxon>
    </lineage>
</organism>
<gene>
    <name evidence="1" type="ORF">RYS15_14280</name>
</gene>
<evidence type="ECO:0000313" key="2">
    <source>
        <dbReference type="Proteomes" id="UP001269819"/>
    </source>
</evidence>
<protein>
    <recommendedName>
        <fullName evidence="3">Aminomethyltransferase folate-binding domain-containing protein</fullName>
    </recommendedName>
</protein>
<evidence type="ECO:0008006" key="3">
    <source>
        <dbReference type="Google" id="ProtNLM"/>
    </source>
</evidence>
<accession>A0ABU3VZZ0</accession>
<sequence length="144" mass="15982">MEELEGFSVYPVSETETYQRDADGQRVARLPGVVLEKAFRLKDGALLVVTTDDCPFEEGFHISLLRSDGSPLETACRAIPYCPGIIRNLFAISDDAVKMVLHDGEAIVIAVRPEGTRSPLKFIQQRFISNNGIFGRHYLEISAP</sequence>